<dbReference type="Proteomes" id="UP001165341">
    <property type="component" value="Unassembled WGS sequence"/>
</dbReference>
<accession>A0AA41UEN3</accession>
<organism evidence="3 4">
    <name type="scientific">Cryobacterium zhongshanensis</name>
    <dbReference type="NCBI Taxonomy" id="2928153"/>
    <lineage>
        <taxon>Bacteria</taxon>
        <taxon>Bacillati</taxon>
        <taxon>Actinomycetota</taxon>
        <taxon>Actinomycetes</taxon>
        <taxon>Micrococcales</taxon>
        <taxon>Microbacteriaceae</taxon>
        <taxon>Cryobacterium</taxon>
    </lineage>
</organism>
<dbReference type="InterPro" id="IPR002035">
    <property type="entry name" value="VWF_A"/>
</dbReference>
<feature type="transmembrane region" description="Helical" evidence="1">
    <location>
        <begin position="299"/>
        <end position="323"/>
    </location>
</feature>
<feature type="transmembrane region" description="Helical" evidence="1">
    <location>
        <begin position="6"/>
        <end position="28"/>
    </location>
</feature>
<protein>
    <submittedName>
        <fullName evidence="3">VWA domain-containing protein</fullName>
    </submittedName>
</protein>
<evidence type="ECO:0000256" key="1">
    <source>
        <dbReference type="SAM" id="Phobius"/>
    </source>
</evidence>
<keyword evidence="1" id="KW-0812">Transmembrane</keyword>
<evidence type="ECO:0000259" key="2">
    <source>
        <dbReference type="PROSITE" id="PS50234"/>
    </source>
</evidence>
<sequence length="331" mass="33933">MTFHPMIDPLYLGAVLVCALGLVAFRLIRARDLPGVLAWSARGLMVILVCGVLLRPGVPALTQTLPAPQTDVFLIVDTTASSAAEDGPDGITRLSQIQTDVAALVGQLAGARFELITFSRGAAISVPLTSDTASLMTAIGILQTEVSGYAKGSSIGIAAELLRDQLRSANAATPDRARAAYYFGDGEQTAPTTPESFADSAQYLGGGSVFGYGTATGGQMIANAGRTADGNPGAYIVDQGTGVAALSRIDPANLGTIATGLGVPLDIRDNGADIEAGEIHGTTVSGDGELSRTGFTEFYWIPSIGLVGLLAVECGVLISALMVSGPGRFRS</sequence>
<keyword evidence="1" id="KW-1133">Transmembrane helix</keyword>
<dbReference type="Pfam" id="PF13519">
    <property type="entry name" value="VWA_2"/>
    <property type="match status" value="1"/>
</dbReference>
<dbReference type="AlphaFoldDB" id="A0AA41UEN3"/>
<reference evidence="3" key="1">
    <citation type="submission" date="2022-03" db="EMBL/GenBank/DDBJ databases">
        <title>Cryobacterium sp. nov. strain ZS14-85, isolated from Antarctic soil.</title>
        <authorList>
            <person name="Li J."/>
            <person name="Niu G."/>
        </authorList>
    </citation>
    <scope>NUCLEOTIDE SEQUENCE</scope>
    <source>
        <strain evidence="3">ZS14-85</strain>
    </source>
</reference>
<dbReference type="Gene3D" id="3.40.50.410">
    <property type="entry name" value="von Willebrand factor, type A domain"/>
    <property type="match status" value="1"/>
</dbReference>
<dbReference type="RefSeq" id="WP_243011475.1">
    <property type="nucleotide sequence ID" value="NZ_JALGAR010000001.1"/>
</dbReference>
<proteinExistence type="predicted"/>
<feature type="transmembrane region" description="Helical" evidence="1">
    <location>
        <begin position="35"/>
        <end position="54"/>
    </location>
</feature>
<keyword evidence="1" id="KW-0472">Membrane</keyword>
<dbReference type="PROSITE" id="PS50234">
    <property type="entry name" value="VWFA"/>
    <property type="match status" value="1"/>
</dbReference>
<dbReference type="InterPro" id="IPR036465">
    <property type="entry name" value="vWFA_dom_sf"/>
</dbReference>
<gene>
    <name evidence="3" type="ORF">MQH31_07350</name>
</gene>
<comment type="caution">
    <text evidence="3">The sequence shown here is derived from an EMBL/GenBank/DDBJ whole genome shotgun (WGS) entry which is preliminary data.</text>
</comment>
<evidence type="ECO:0000313" key="4">
    <source>
        <dbReference type="Proteomes" id="UP001165341"/>
    </source>
</evidence>
<keyword evidence="4" id="KW-1185">Reference proteome</keyword>
<evidence type="ECO:0000313" key="3">
    <source>
        <dbReference type="EMBL" id="MCI4657623.1"/>
    </source>
</evidence>
<name>A0AA41UEN3_9MICO</name>
<dbReference type="SUPFAM" id="SSF53300">
    <property type="entry name" value="vWA-like"/>
    <property type="match status" value="1"/>
</dbReference>
<dbReference type="EMBL" id="JALGAR010000001">
    <property type="protein sequence ID" value="MCI4657623.1"/>
    <property type="molecule type" value="Genomic_DNA"/>
</dbReference>
<feature type="domain" description="VWFA" evidence="2">
    <location>
        <begin position="71"/>
        <end position="213"/>
    </location>
</feature>